<dbReference type="PROSITE" id="PS00202">
    <property type="entry name" value="RUBREDOXIN"/>
    <property type="match status" value="1"/>
</dbReference>
<comment type="similarity">
    <text evidence="2 7">Belongs to the rubredoxin family.</text>
</comment>
<keyword evidence="3" id="KW-0813">Transport</keyword>
<dbReference type="Gene3D" id="2.20.28.10">
    <property type="match status" value="1"/>
</dbReference>
<organism evidence="9 10">
    <name type="scientific">Spectribacter hydrogenoxidans</name>
    <dbReference type="NCBI Taxonomy" id="3075608"/>
    <lineage>
        <taxon>Bacteria</taxon>
        <taxon>Pseudomonadati</taxon>
        <taxon>Pseudomonadota</taxon>
        <taxon>Gammaproteobacteria</taxon>
        <taxon>Salinisphaerales</taxon>
        <taxon>Salinisphaeraceae</taxon>
        <taxon>Spectribacter</taxon>
    </lineage>
</organism>
<dbReference type="SUPFAM" id="SSF57802">
    <property type="entry name" value="Rubredoxin-like"/>
    <property type="match status" value="1"/>
</dbReference>
<dbReference type="InterPro" id="IPR018527">
    <property type="entry name" value="Rubredoxin_Fe_BS"/>
</dbReference>
<evidence type="ECO:0000256" key="2">
    <source>
        <dbReference type="ARBA" id="ARBA00005337"/>
    </source>
</evidence>
<dbReference type="Proteomes" id="UP001251857">
    <property type="component" value="Unassembled WGS sequence"/>
</dbReference>
<name>A0ABU3C4A1_9GAMM</name>
<dbReference type="InterPro" id="IPR024934">
    <property type="entry name" value="Rubredoxin-like_dom"/>
</dbReference>
<evidence type="ECO:0000256" key="4">
    <source>
        <dbReference type="ARBA" id="ARBA00022723"/>
    </source>
</evidence>
<comment type="cofactor">
    <cofactor evidence="1 7">
        <name>Fe(3+)</name>
        <dbReference type="ChEBI" id="CHEBI:29034"/>
    </cofactor>
</comment>
<dbReference type="PANTHER" id="PTHR47627">
    <property type="entry name" value="RUBREDOXIN"/>
    <property type="match status" value="1"/>
</dbReference>
<comment type="caution">
    <text evidence="9">The sequence shown here is derived from an EMBL/GenBank/DDBJ whole genome shotgun (WGS) entry which is preliminary data.</text>
</comment>
<evidence type="ECO:0000256" key="5">
    <source>
        <dbReference type="ARBA" id="ARBA00022982"/>
    </source>
</evidence>
<gene>
    <name evidence="9" type="ORF">RM532_15765</name>
</gene>
<dbReference type="CDD" id="cd00730">
    <property type="entry name" value="rubredoxin"/>
    <property type="match status" value="1"/>
</dbReference>
<evidence type="ECO:0000259" key="8">
    <source>
        <dbReference type="PROSITE" id="PS50903"/>
    </source>
</evidence>
<accession>A0ABU3C4A1</accession>
<dbReference type="InterPro" id="IPR024935">
    <property type="entry name" value="Rubredoxin_dom"/>
</dbReference>
<reference evidence="9 10" key="1">
    <citation type="submission" date="2023-09" db="EMBL/GenBank/DDBJ databases">
        <authorList>
            <person name="Rey-Velasco X."/>
        </authorList>
    </citation>
    <scope>NUCLEOTIDE SEQUENCE [LARGE SCALE GENOMIC DNA]</scope>
    <source>
        <strain evidence="9 10">W335</strain>
    </source>
</reference>
<evidence type="ECO:0000256" key="1">
    <source>
        <dbReference type="ARBA" id="ARBA00001965"/>
    </source>
</evidence>
<evidence type="ECO:0000256" key="3">
    <source>
        <dbReference type="ARBA" id="ARBA00022448"/>
    </source>
</evidence>
<dbReference type="PRINTS" id="PR00163">
    <property type="entry name" value="RUBREDOXIN"/>
</dbReference>
<keyword evidence="5 7" id="KW-0249">Electron transport</keyword>
<dbReference type="InterPro" id="IPR050526">
    <property type="entry name" value="Rubredoxin_ET"/>
</dbReference>
<proteinExistence type="inferred from homology"/>
<keyword evidence="4 7" id="KW-0479">Metal-binding</keyword>
<sequence>MSKFRCPNCGFTYDESIGCADEGFPPNTPWPKVPDDWACPDCAVREKVDFEPVDNGS</sequence>
<dbReference type="PROSITE" id="PS50903">
    <property type="entry name" value="RUBREDOXIN_LIKE"/>
    <property type="match status" value="1"/>
</dbReference>
<keyword evidence="6 7" id="KW-0408">Iron</keyword>
<protein>
    <recommendedName>
        <fullName evidence="7">Rubredoxin</fullName>
    </recommendedName>
</protein>
<dbReference type="EMBL" id="JAVRIB010000040">
    <property type="protein sequence ID" value="MDT0636401.1"/>
    <property type="molecule type" value="Genomic_DNA"/>
</dbReference>
<evidence type="ECO:0000313" key="9">
    <source>
        <dbReference type="EMBL" id="MDT0636401.1"/>
    </source>
</evidence>
<evidence type="ECO:0000256" key="7">
    <source>
        <dbReference type="RuleBase" id="RU003820"/>
    </source>
</evidence>
<dbReference type="PANTHER" id="PTHR47627:SF1">
    <property type="entry name" value="RUBREDOXIN-1-RELATED"/>
    <property type="match status" value="1"/>
</dbReference>
<evidence type="ECO:0000256" key="6">
    <source>
        <dbReference type="ARBA" id="ARBA00023004"/>
    </source>
</evidence>
<dbReference type="RefSeq" id="WP_311654294.1">
    <property type="nucleotide sequence ID" value="NZ_JAVRIB010000040.1"/>
</dbReference>
<evidence type="ECO:0000313" key="10">
    <source>
        <dbReference type="Proteomes" id="UP001251857"/>
    </source>
</evidence>
<keyword evidence="10" id="KW-1185">Reference proteome</keyword>
<feature type="domain" description="Rubredoxin-like" evidence="8">
    <location>
        <begin position="1"/>
        <end position="53"/>
    </location>
</feature>
<dbReference type="Pfam" id="PF00301">
    <property type="entry name" value="Rubredoxin"/>
    <property type="match status" value="1"/>
</dbReference>